<evidence type="ECO:0000256" key="5">
    <source>
        <dbReference type="ARBA" id="ARBA00023228"/>
    </source>
</evidence>
<comment type="caution">
    <text evidence="7">The sequence shown here is derived from an EMBL/GenBank/DDBJ whole genome shotgun (WGS) entry which is preliminary data.</text>
</comment>
<evidence type="ECO:0000313" key="7">
    <source>
        <dbReference type="EMBL" id="PRP76495.1"/>
    </source>
</evidence>
<comment type="subcellular location">
    <subcellularLocation>
        <location evidence="2">Cytoplasm</location>
    </subcellularLocation>
    <subcellularLocation>
        <location evidence="1">Lysosome</location>
    </subcellularLocation>
</comment>
<dbReference type="GO" id="GO:0005085">
    <property type="term" value="F:guanyl-nucleotide exchange factor activity"/>
    <property type="evidence" value="ECO:0007669"/>
    <property type="project" value="TreeGrafter"/>
</dbReference>
<dbReference type="PANTHER" id="PTHR13342:SF2">
    <property type="entry name" value="RAGULATOR COMPLEX PROTEIN LAMTOR5"/>
    <property type="match status" value="1"/>
</dbReference>
<evidence type="ECO:0000256" key="3">
    <source>
        <dbReference type="ARBA" id="ARBA00007795"/>
    </source>
</evidence>
<accession>A0A2P6MXR0</accession>
<dbReference type="InterPro" id="IPR024135">
    <property type="entry name" value="LAMTOR5"/>
</dbReference>
<dbReference type="PANTHER" id="PTHR13342">
    <property type="entry name" value="RAGULATOR COMPLEX PROTEIN LAMTOR5"/>
    <property type="match status" value="1"/>
</dbReference>
<dbReference type="Gene3D" id="3.30.450.30">
    <property type="entry name" value="Dynein light chain 2a, cytoplasmic"/>
    <property type="match status" value="1"/>
</dbReference>
<comment type="similarity">
    <text evidence="3">Belongs to the LAMTOR5 family.</text>
</comment>
<evidence type="ECO:0000256" key="6">
    <source>
        <dbReference type="ARBA" id="ARBA00032692"/>
    </source>
</evidence>
<dbReference type="GO" id="GO:1904263">
    <property type="term" value="P:positive regulation of TORC1 signaling"/>
    <property type="evidence" value="ECO:0007669"/>
    <property type="project" value="TreeGrafter"/>
</dbReference>
<name>A0A2P6MXR0_9EUKA</name>
<keyword evidence="8" id="KW-1185">Reference proteome</keyword>
<proteinExistence type="inferred from homology"/>
<dbReference type="OrthoDB" id="76862at2759"/>
<dbReference type="GO" id="GO:0071986">
    <property type="term" value="C:Ragulator complex"/>
    <property type="evidence" value="ECO:0007669"/>
    <property type="project" value="InterPro"/>
</dbReference>
<dbReference type="GO" id="GO:0005764">
    <property type="term" value="C:lysosome"/>
    <property type="evidence" value="ECO:0007669"/>
    <property type="project" value="UniProtKB-SubCell"/>
</dbReference>
<protein>
    <recommendedName>
        <fullName evidence="6">Late endosomal/lysosomal adaptor and MAPK and MTOR activator 5</fullName>
    </recommendedName>
</protein>
<dbReference type="AlphaFoldDB" id="A0A2P6MXR0"/>
<sequence length="197" mass="21126">MSAAVAAEAGGHSSLHHHVLDVACNSGSFLMYDVCTDAAWPIMVRNRPQRLGTAGCISHPEEVWKSRTSFQLIEHGRKGGGRAIPTREEMSFVNPSMDAAINKAMDNALREGAVGVVCSDKNGLCLSAKGTATNKSAGLVSSITTKANRLTSDPQAVVVVETEYKWVTFLDSTCIRCGNLIATNYIPLIFTAADNRR</sequence>
<organism evidence="7 8">
    <name type="scientific">Planoprotostelium fungivorum</name>
    <dbReference type="NCBI Taxonomy" id="1890364"/>
    <lineage>
        <taxon>Eukaryota</taxon>
        <taxon>Amoebozoa</taxon>
        <taxon>Evosea</taxon>
        <taxon>Variosea</taxon>
        <taxon>Cavosteliida</taxon>
        <taxon>Cavosteliaceae</taxon>
        <taxon>Planoprotostelium</taxon>
    </lineage>
</organism>
<dbReference type="Pfam" id="PF16672">
    <property type="entry name" value="LAMTOR5"/>
    <property type="match status" value="1"/>
</dbReference>
<evidence type="ECO:0000313" key="8">
    <source>
        <dbReference type="Proteomes" id="UP000241769"/>
    </source>
</evidence>
<gene>
    <name evidence="7" type="ORF">PROFUN_15147</name>
</gene>
<reference evidence="7 8" key="1">
    <citation type="journal article" date="2018" name="Genome Biol. Evol.">
        <title>Multiple Roots of Fruiting Body Formation in Amoebozoa.</title>
        <authorList>
            <person name="Hillmann F."/>
            <person name="Forbes G."/>
            <person name="Novohradska S."/>
            <person name="Ferling I."/>
            <person name="Riege K."/>
            <person name="Groth M."/>
            <person name="Westermann M."/>
            <person name="Marz M."/>
            <person name="Spaller T."/>
            <person name="Winckler T."/>
            <person name="Schaap P."/>
            <person name="Glockner G."/>
        </authorList>
    </citation>
    <scope>NUCLEOTIDE SEQUENCE [LARGE SCALE GENOMIC DNA]</scope>
    <source>
        <strain evidence="7 8">Jena</strain>
    </source>
</reference>
<keyword evidence="5" id="KW-0458">Lysosome</keyword>
<dbReference type="Proteomes" id="UP000241769">
    <property type="component" value="Unassembled WGS sequence"/>
</dbReference>
<evidence type="ECO:0000256" key="4">
    <source>
        <dbReference type="ARBA" id="ARBA00022490"/>
    </source>
</evidence>
<evidence type="ECO:0000256" key="2">
    <source>
        <dbReference type="ARBA" id="ARBA00004496"/>
    </source>
</evidence>
<keyword evidence="4" id="KW-0963">Cytoplasm</keyword>
<dbReference type="GO" id="GO:0071230">
    <property type="term" value="P:cellular response to amino acid stimulus"/>
    <property type="evidence" value="ECO:0007669"/>
    <property type="project" value="TreeGrafter"/>
</dbReference>
<dbReference type="EMBL" id="MDYQ01000321">
    <property type="protein sequence ID" value="PRP76495.1"/>
    <property type="molecule type" value="Genomic_DNA"/>
</dbReference>
<dbReference type="InParanoid" id="A0A2P6MXR0"/>
<evidence type="ECO:0000256" key="1">
    <source>
        <dbReference type="ARBA" id="ARBA00004371"/>
    </source>
</evidence>